<reference evidence="3" key="1">
    <citation type="submission" date="2018-05" db="EMBL/GenBank/DDBJ databases">
        <title>Draft genome sequence of Stemphylium lycopersici strain CIDEFI 213.</title>
        <authorList>
            <person name="Medina R."/>
            <person name="Franco M.E.E."/>
            <person name="Lucentini C.G."/>
            <person name="Saparrat M.C.N."/>
            <person name="Balatti P.A."/>
        </authorList>
    </citation>
    <scope>NUCLEOTIDE SEQUENCE [LARGE SCALE GENOMIC DNA]</scope>
    <source>
        <strain evidence="3">CIDEFI 213</strain>
    </source>
</reference>
<proteinExistence type="predicted"/>
<dbReference type="EMBL" id="QGDH01000331">
    <property type="protein sequence ID" value="RAR00735.1"/>
    <property type="molecule type" value="Genomic_DNA"/>
</dbReference>
<keyword evidence="3" id="KW-1185">Reference proteome</keyword>
<feature type="region of interest" description="Disordered" evidence="1">
    <location>
        <begin position="306"/>
        <end position="386"/>
    </location>
</feature>
<accession>A0A364MRJ5</accession>
<name>A0A364MRJ5_STELY</name>
<evidence type="ECO:0000313" key="2">
    <source>
        <dbReference type="EMBL" id="RAR00735.1"/>
    </source>
</evidence>
<sequence>MPSAPKMGFYLAIPKVFEFPPTDAPVSTALETKKRPTVYVVIEASPALNNQYNLSTCHVLVSRIRTIINLFEAYKSKDSLTKRDWDILFALERIFTNGKGIKFMQLSVADVALSYDAFKRIRELGVKRNKDHWLFFEDSEGRNTMDLVTLKSIANSNCRMSNKNSDDLENDVRYFAKFRKTRMVDVYPKEVSKDRRRNILKYFDSGPHYMPNDNSGNEIEYFALDTSTGRQVRLHPDDITGVILPLFLALTMEKLATNTLGELSEPENSTQFKPMCLRSGRELPMPGLTGCVGQDHVVHVDKDEQPAIYDSVKPNRQDEPPVAAARSTDKGPAGGYVVLSQRNDDENSAQNNPSFYEIGSDSGSNDDDCYEANDRKGRSKNVDSSSNSVLSINIVHGIVLALSKTTFTRGEILEELRDQGWKRNTIDEASAYFAKPLTDTRSDKML</sequence>
<dbReference type="AlphaFoldDB" id="A0A364MRJ5"/>
<gene>
    <name evidence="2" type="ORF">DDE83_009057</name>
</gene>
<comment type="caution">
    <text evidence="2">The sequence shown here is derived from an EMBL/GenBank/DDBJ whole genome shotgun (WGS) entry which is preliminary data.</text>
</comment>
<evidence type="ECO:0000313" key="3">
    <source>
        <dbReference type="Proteomes" id="UP000249619"/>
    </source>
</evidence>
<evidence type="ECO:0000256" key="1">
    <source>
        <dbReference type="SAM" id="MobiDB-lite"/>
    </source>
</evidence>
<protein>
    <submittedName>
        <fullName evidence="2">Uncharacterized protein</fullName>
    </submittedName>
</protein>
<dbReference type="Proteomes" id="UP000249619">
    <property type="component" value="Unassembled WGS sequence"/>
</dbReference>
<organism evidence="2 3">
    <name type="scientific">Stemphylium lycopersici</name>
    <name type="common">Tomato gray leaf spot disease fungus</name>
    <name type="synonym">Thyrospora lycopersici</name>
    <dbReference type="NCBI Taxonomy" id="183478"/>
    <lineage>
        <taxon>Eukaryota</taxon>
        <taxon>Fungi</taxon>
        <taxon>Dikarya</taxon>
        <taxon>Ascomycota</taxon>
        <taxon>Pezizomycotina</taxon>
        <taxon>Dothideomycetes</taxon>
        <taxon>Pleosporomycetidae</taxon>
        <taxon>Pleosporales</taxon>
        <taxon>Pleosporineae</taxon>
        <taxon>Pleosporaceae</taxon>
        <taxon>Stemphylium</taxon>
    </lineage>
</organism>